<sequence length="102" mass="11154">MPWDSIPGTETGETGVRPRISLAAALKEEYPDAVAIDASLAKGRAYLAIRDADGQIRPAYLWLERFPGEPGDDPIVAKAIPVDESPLRWPKQVAAPLTTWEE</sequence>
<protein>
    <submittedName>
        <fullName evidence="1">Uncharacterized protein</fullName>
    </submittedName>
</protein>
<name>A0ABS5A3C6_9MYCO</name>
<keyword evidence="2" id="KW-1185">Reference proteome</keyword>
<evidence type="ECO:0000313" key="1">
    <source>
        <dbReference type="EMBL" id="MBP2456253.1"/>
    </source>
</evidence>
<dbReference type="Proteomes" id="UP000694460">
    <property type="component" value="Unassembled WGS sequence"/>
</dbReference>
<reference evidence="1 2" key="1">
    <citation type="submission" date="2021-03" db="EMBL/GenBank/DDBJ databases">
        <title>Sequencing the genomes of 1000 actinobacteria strains.</title>
        <authorList>
            <person name="Klenk H.-P."/>
        </authorList>
    </citation>
    <scope>NUCLEOTIDE SEQUENCE [LARGE SCALE GENOMIC DNA]</scope>
    <source>
        <strain evidence="1 2">DSM 46713</strain>
    </source>
</reference>
<gene>
    <name evidence="1" type="ORF">JOF57_006229</name>
</gene>
<comment type="caution">
    <text evidence="1">The sequence shown here is derived from an EMBL/GenBank/DDBJ whole genome shotgun (WGS) entry which is preliminary data.</text>
</comment>
<accession>A0ABS5A3C6</accession>
<proteinExistence type="predicted"/>
<evidence type="ECO:0000313" key="2">
    <source>
        <dbReference type="Proteomes" id="UP000694460"/>
    </source>
</evidence>
<dbReference type="EMBL" id="JAGIOP010000003">
    <property type="protein sequence ID" value="MBP2456253.1"/>
    <property type="molecule type" value="Genomic_DNA"/>
</dbReference>
<organism evidence="1 2">
    <name type="scientific">Mycolicibacterium lutetiense</name>
    <dbReference type="NCBI Taxonomy" id="1641992"/>
    <lineage>
        <taxon>Bacteria</taxon>
        <taxon>Bacillati</taxon>
        <taxon>Actinomycetota</taxon>
        <taxon>Actinomycetes</taxon>
        <taxon>Mycobacteriales</taxon>
        <taxon>Mycobacteriaceae</taxon>
        <taxon>Mycolicibacterium</taxon>
    </lineage>
</organism>